<keyword evidence="1" id="KW-0472">Membrane</keyword>
<organism evidence="2 3">
    <name type="scientific">Candidatus Woesebacteria bacterium RIFOXYB1_FULL_38_16</name>
    <dbReference type="NCBI Taxonomy" id="1802538"/>
    <lineage>
        <taxon>Bacteria</taxon>
        <taxon>Candidatus Woeseibacteriota</taxon>
    </lineage>
</organism>
<feature type="transmembrane region" description="Helical" evidence="1">
    <location>
        <begin position="6"/>
        <end position="23"/>
    </location>
</feature>
<sequence length="66" mass="7432">MSTSPQLLYMILILPSLFGLTLIGEGLNKIVHSDWTGLISLIFGIIFLLIVILAYFFFSTYISKSF</sequence>
<keyword evidence="1" id="KW-1133">Transmembrane helix</keyword>
<proteinExistence type="predicted"/>
<name>A0A1F8CS12_9BACT</name>
<dbReference type="EMBL" id="MGHY01000019">
    <property type="protein sequence ID" value="OGM79133.1"/>
    <property type="molecule type" value="Genomic_DNA"/>
</dbReference>
<gene>
    <name evidence="2" type="ORF">A2382_02765</name>
</gene>
<dbReference type="Proteomes" id="UP000178999">
    <property type="component" value="Unassembled WGS sequence"/>
</dbReference>
<feature type="transmembrane region" description="Helical" evidence="1">
    <location>
        <begin position="35"/>
        <end position="58"/>
    </location>
</feature>
<evidence type="ECO:0000313" key="3">
    <source>
        <dbReference type="Proteomes" id="UP000178999"/>
    </source>
</evidence>
<keyword evidence="1" id="KW-0812">Transmembrane</keyword>
<comment type="caution">
    <text evidence="2">The sequence shown here is derived from an EMBL/GenBank/DDBJ whole genome shotgun (WGS) entry which is preliminary data.</text>
</comment>
<protein>
    <submittedName>
        <fullName evidence="2">Uncharacterized protein</fullName>
    </submittedName>
</protein>
<evidence type="ECO:0000313" key="2">
    <source>
        <dbReference type="EMBL" id="OGM79133.1"/>
    </source>
</evidence>
<evidence type="ECO:0000256" key="1">
    <source>
        <dbReference type="SAM" id="Phobius"/>
    </source>
</evidence>
<dbReference type="STRING" id="1802538.A2382_02765"/>
<reference evidence="2 3" key="1">
    <citation type="journal article" date="2016" name="Nat. Commun.">
        <title>Thousands of microbial genomes shed light on interconnected biogeochemical processes in an aquifer system.</title>
        <authorList>
            <person name="Anantharaman K."/>
            <person name="Brown C.T."/>
            <person name="Hug L.A."/>
            <person name="Sharon I."/>
            <person name="Castelle C.J."/>
            <person name="Probst A.J."/>
            <person name="Thomas B.C."/>
            <person name="Singh A."/>
            <person name="Wilkins M.J."/>
            <person name="Karaoz U."/>
            <person name="Brodie E.L."/>
            <person name="Williams K.H."/>
            <person name="Hubbard S.S."/>
            <person name="Banfield J.F."/>
        </authorList>
    </citation>
    <scope>NUCLEOTIDE SEQUENCE [LARGE SCALE GENOMIC DNA]</scope>
</reference>
<accession>A0A1F8CS12</accession>
<dbReference type="AlphaFoldDB" id="A0A1F8CS12"/>